<comment type="caution">
    <text evidence="1">The sequence shown here is derived from an EMBL/GenBank/DDBJ whole genome shotgun (WGS) entry which is preliminary data.</text>
</comment>
<name>A0ABR7KF03_9FIRM</name>
<evidence type="ECO:0000313" key="1">
    <source>
        <dbReference type="EMBL" id="MBC6011052.1"/>
    </source>
</evidence>
<accession>A0ABR7KF03</accession>
<keyword evidence="2" id="KW-1185">Reference proteome</keyword>
<proteinExistence type="predicted"/>
<dbReference type="Proteomes" id="UP000603474">
    <property type="component" value="Unassembled WGS sequence"/>
</dbReference>
<reference evidence="1 2" key="1">
    <citation type="submission" date="2020-08" db="EMBL/GenBank/DDBJ databases">
        <authorList>
            <person name="Liu C."/>
            <person name="Sun Q."/>
        </authorList>
    </citation>
    <scope>NUCLEOTIDE SEQUENCE [LARGE SCALE GENOMIC DNA]</scope>
    <source>
        <strain evidence="1 2">NSJ-22</strain>
    </source>
</reference>
<dbReference type="RefSeq" id="WP_187013080.1">
    <property type="nucleotide sequence ID" value="NZ_JACRWG010000102.1"/>
</dbReference>
<protein>
    <recommendedName>
        <fullName evidence="3">Transposase</fullName>
    </recommendedName>
</protein>
<gene>
    <name evidence="1" type="ORF">H8909_12685</name>
</gene>
<dbReference type="EMBL" id="JACRWG010000102">
    <property type="protein sequence ID" value="MBC6011052.1"/>
    <property type="molecule type" value="Genomic_DNA"/>
</dbReference>
<organism evidence="1 2">
    <name type="scientific">Catenibacterium faecis</name>
    <dbReference type="NCBI Taxonomy" id="2764323"/>
    <lineage>
        <taxon>Bacteria</taxon>
        <taxon>Bacillati</taxon>
        <taxon>Bacillota</taxon>
        <taxon>Erysipelotrichia</taxon>
        <taxon>Erysipelotrichales</taxon>
        <taxon>Coprobacillaceae</taxon>
        <taxon>Catenibacterium</taxon>
    </lineage>
</organism>
<evidence type="ECO:0008006" key="3">
    <source>
        <dbReference type="Google" id="ProtNLM"/>
    </source>
</evidence>
<evidence type="ECO:0000313" key="2">
    <source>
        <dbReference type="Proteomes" id="UP000603474"/>
    </source>
</evidence>
<sequence length="51" mass="6390">MYFTIRQQAKHLFKEDYRSIRKLFLIAKKLTKQAIYNIRQHYFAEGKYLNY</sequence>